<dbReference type="PANTHER" id="PTHR30329:SF21">
    <property type="entry name" value="LIPOPROTEIN YIAD-RELATED"/>
    <property type="match status" value="1"/>
</dbReference>
<dbReference type="GO" id="GO:0015288">
    <property type="term" value="F:porin activity"/>
    <property type="evidence" value="ECO:0007669"/>
    <property type="project" value="UniProtKB-KW"/>
</dbReference>
<dbReference type="Pfam" id="PF00691">
    <property type="entry name" value="OmpA"/>
    <property type="match status" value="1"/>
</dbReference>
<keyword evidence="12" id="KW-0732">Signal</keyword>
<dbReference type="PROSITE" id="PS51123">
    <property type="entry name" value="OMPA_2"/>
    <property type="match status" value="1"/>
</dbReference>
<evidence type="ECO:0000259" key="13">
    <source>
        <dbReference type="PROSITE" id="PS51123"/>
    </source>
</evidence>
<dbReference type="InterPro" id="IPR006664">
    <property type="entry name" value="OMP_bac"/>
</dbReference>
<reference evidence="14" key="1">
    <citation type="submission" date="2023-01" db="EMBL/GenBank/DDBJ databases">
        <title>Complete genome sequence of Planctobacterium marinum strain Dej080120_11.</title>
        <authorList>
            <person name="Ueki S."/>
            <person name="Maruyama F."/>
        </authorList>
    </citation>
    <scope>NUCLEOTIDE SEQUENCE</scope>
    <source>
        <strain evidence="14">Dej080120_11</strain>
    </source>
</reference>
<dbReference type="AlphaFoldDB" id="A0AA48KVX2"/>
<evidence type="ECO:0000256" key="8">
    <source>
        <dbReference type="ARBA" id="ARBA00023136"/>
    </source>
</evidence>
<organism evidence="14 15">
    <name type="scientific">Planctobacterium marinum</name>
    <dbReference type="NCBI Taxonomy" id="1631968"/>
    <lineage>
        <taxon>Bacteria</taxon>
        <taxon>Pseudomonadati</taxon>
        <taxon>Pseudomonadota</taxon>
        <taxon>Gammaproteobacteria</taxon>
        <taxon>Alteromonadales</taxon>
        <taxon>Alteromonadaceae</taxon>
        <taxon>Planctobacterium</taxon>
    </lineage>
</organism>
<dbReference type="Gene3D" id="2.40.160.20">
    <property type="match status" value="1"/>
</dbReference>
<keyword evidence="6" id="KW-0406">Ion transport</keyword>
<dbReference type="InterPro" id="IPR000498">
    <property type="entry name" value="OmpA-like_TM_dom"/>
</dbReference>
<evidence type="ECO:0000256" key="5">
    <source>
        <dbReference type="ARBA" id="ARBA00022692"/>
    </source>
</evidence>
<proteinExistence type="inferred from homology"/>
<keyword evidence="4" id="KW-1134">Transmembrane beta strand</keyword>
<keyword evidence="8 10" id="KW-0472">Membrane</keyword>
<keyword evidence="15" id="KW-1185">Reference proteome</keyword>
<feature type="chain" id="PRO_5041342826" evidence="12">
    <location>
        <begin position="27"/>
        <end position="409"/>
    </location>
</feature>
<keyword evidence="3" id="KW-0813">Transport</keyword>
<keyword evidence="9" id="KW-0998">Cell outer membrane</keyword>
<evidence type="ECO:0000256" key="6">
    <source>
        <dbReference type="ARBA" id="ARBA00023065"/>
    </source>
</evidence>
<evidence type="ECO:0000256" key="7">
    <source>
        <dbReference type="ARBA" id="ARBA00023114"/>
    </source>
</evidence>
<gene>
    <name evidence="14" type="ORF">MACH26_34760</name>
</gene>
<dbReference type="RefSeq" id="WP_338294054.1">
    <property type="nucleotide sequence ID" value="NZ_AP027272.1"/>
</dbReference>
<dbReference type="GO" id="GO:0006811">
    <property type="term" value="P:monoatomic ion transport"/>
    <property type="evidence" value="ECO:0007669"/>
    <property type="project" value="UniProtKB-KW"/>
</dbReference>
<protein>
    <submittedName>
        <fullName evidence="14">Porin</fullName>
    </submittedName>
</protein>
<dbReference type="Pfam" id="PF01389">
    <property type="entry name" value="OmpA_membrane"/>
    <property type="match status" value="1"/>
</dbReference>
<evidence type="ECO:0000256" key="10">
    <source>
        <dbReference type="PROSITE-ProRule" id="PRU00473"/>
    </source>
</evidence>
<dbReference type="SUPFAM" id="SSF56925">
    <property type="entry name" value="OMPA-like"/>
    <property type="match status" value="1"/>
</dbReference>
<evidence type="ECO:0000256" key="3">
    <source>
        <dbReference type="ARBA" id="ARBA00022448"/>
    </source>
</evidence>
<dbReference type="InterPro" id="IPR011250">
    <property type="entry name" value="OMP/PagP_B-barrel"/>
</dbReference>
<dbReference type="PRINTS" id="PR01021">
    <property type="entry name" value="OMPADOMAIN"/>
</dbReference>
<evidence type="ECO:0000313" key="15">
    <source>
        <dbReference type="Proteomes" id="UP001333710"/>
    </source>
</evidence>
<sequence>MERLFKHSLVLTSLLSLGLYTTQTSAVESCFDTDTKCSPQLGWYIGGEFGKSVSDFDKERFLSTADDAGLQINSFSFDDSDLSHGLLFGYQVNPNFALEVGYRDLGDYTSTFTGFTTDTAEFLQDASAQVPESGEGLTAGIVLSLPFDIMKLSAKVGFWEWDNDIDSTPFSSVVSDSGTDMYYGAEVSYQVTEKMQAYLAAVRYEFDRDKSDNVTLGLRYFFDTSAPKKATKPALRPAPQPAPAPVKMADSGPVDSDKDGVYDDKDACPGTPQSHAVDSKGCTLYEAVDYQHQLIVYYANNSDVITSDYNSKIKELVDFARDNGIKYLQIIGHTSAPGTDEYNMGLSKRRAESLKKILVDKYGFAANQIETVGKGETELAVQGNGESAHSKNRRIVVNLSATGKNPKMR</sequence>
<evidence type="ECO:0000256" key="9">
    <source>
        <dbReference type="ARBA" id="ARBA00023237"/>
    </source>
</evidence>
<evidence type="ECO:0000256" key="11">
    <source>
        <dbReference type="SAM" id="MobiDB-lite"/>
    </source>
</evidence>
<evidence type="ECO:0000256" key="1">
    <source>
        <dbReference type="ARBA" id="ARBA00004571"/>
    </source>
</evidence>
<feature type="domain" description="OmpA-like" evidence="13">
    <location>
        <begin position="285"/>
        <end position="403"/>
    </location>
</feature>
<dbReference type="PANTHER" id="PTHR30329">
    <property type="entry name" value="STATOR ELEMENT OF FLAGELLAR MOTOR COMPLEX"/>
    <property type="match status" value="1"/>
</dbReference>
<dbReference type="KEGG" id="pmaw:MACH26_34760"/>
<evidence type="ECO:0000256" key="12">
    <source>
        <dbReference type="SAM" id="SignalP"/>
    </source>
</evidence>
<keyword evidence="5" id="KW-0812">Transmembrane</keyword>
<comment type="subcellular location">
    <subcellularLocation>
        <location evidence="1">Cell outer membrane</location>
        <topology evidence="1">Multi-pass membrane protein</topology>
    </subcellularLocation>
</comment>
<evidence type="ECO:0000256" key="4">
    <source>
        <dbReference type="ARBA" id="ARBA00022452"/>
    </source>
</evidence>
<evidence type="ECO:0000313" key="14">
    <source>
        <dbReference type="EMBL" id="BDX07955.1"/>
    </source>
</evidence>
<name>A0AA48KVX2_9ALTE</name>
<dbReference type="EMBL" id="AP027272">
    <property type="protein sequence ID" value="BDX07955.1"/>
    <property type="molecule type" value="Genomic_DNA"/>
</dbReference>
<dbReference type="InterPro" id="IPR050330">
    <property type="entry name" value="Bact_OuterMem_StrucFunc"/>
</dbReference>
<dbReference type="Proteomes" id="UP001333710">
    <property type="component" value="Chromosome"/>
</dbReference>
<dbReference type="GO" id="GO:0009279">
    <property type="term" value="C:cell outer membrane"/>
    <property type="evidence" value="ECO:0007669"/>
    <property type="project" value="UniProtKB-SubCell"/>
</dbReference>
<dbReference type="CDD" id="cd07185">
    <property type="entry name" value="OmpA_C-like"/>
    <property type="match status" value="1"/>
</dbReference>
<dbReference type="SUPFAM" id="SSF103088">
    <property type="entry name" value="OmpA-like"/>
    <property type="match status" value="1"/>
</dbReference>
<keyword evidence="7" id="KW-0626">Porin</keyword>
<dbReference type="GO" id="GO:0046930">
    <property type="term" value="C:pore complex"/>
    <property type="evidence" value="ECO:0007669"/>
    <property type="project" value="UniProtKB-KW"/>
</dbReference>
<feature type="signal peptide" evidence="12">
    <location>
        <begin position="1"/>
        <end position="26"/>
    </location>
</feature>
<dbReference type="InterPro" id="IPR036737">
    <property type="entry name" value="OmpA-like_sf"/>
</dbReference>
<dbReference type="InterPro" id="IPR006665">
    <property type="entry name" value="OmpA-like"/>
</dbReference>
<accession>A0AA48KVX2</accession>
<dbReference type="Gene3D" id="3.30.1330.60">
    <property type="entry name" value="OmpA-like domain"/>
    <property type="match status" value="1"/>
</dbReference>
<comment type="similarity">
    <text evidence="2">Belongs to the outer membrane OOP (TC 1.B.6) superfamily. OmpA family.</text>
</comment>
<evidence type="ECO:0000256" key="2">
    <source>
        <dbReference type="ARBA" id="ARBA00005710"/>
    </source>
</evidence>
<feature type="region of interest" description="Disordered" evidence="11">
    <location>
        <begin position="230"/>
        <end position="258"/>
    </location>
</feature>